<evidence type="ECO:0000313" key="3">
    <source>
        <dbReference type="Proteomes" id="UP000257479"/>
    </source>
</evidence>
<gene>
    <name evidence="2" type="ORF">DCP95_16010</name>
</gene>
<dbReference type="Proteomes" id="UP000257479">
    <property type="component" value="Unassembled WGS sequence"/>
</dbReference>
<sequence length="176" mass="19111">MWKAQALTAVNPKGTDMTTASDTTAVGNPDRSPAYALHLGTRDAEALLEVVPANLIVYRDGDSWEEWGDGHPGDPNPFDPHGQSEAEHIVLCGDNPDAMLADVAYFVAEGPNLARMSRPGQAGIFAVITSADDWSESLCTLRDDMHERAAATTDYLQVYERDRRRALRAARTGRGA</sequence>
<dbReference type="EMBL" id="DMNG01000279">
    <property type="protein sequence ID" value="HAN26051.1"/>
    <property type="molecule type" value="Genomic_DNA"/>
</dbReference>
<reference evidence="2 3" key="1">
    <citation type="journal article" date="2018" name="Nat. Biotechnol.">
        <title>A standardized bacterial taxonomy based on genome phylogeny substantially revises the tree of life.</title>
        <authorList>
            <person name="Parks D.H."/>
            <person name="Chuvochina M."/>
            <person name="Waite D.W."/>
            <person name="Rinke C."/>
            <person name="Skarshewski A."/>
            <person name="Chaumeil P.A."/>
            <person name="Hugenholtz P."/>
        </authorList>
    </citation>
    <scope>NUCLEOTIDE SEQUENCE [LARGE SCALE GENOMIC DNA]</scope>
    <source>
        <strain evidence="2">UBA9152</strain>
    </source>
</reference>
<evidence type="ECO:0000256" key="1">
    <source>
        <dbReference type="SAM" id="MobiDB-lite"/>
    </source>
</evidence>
<accession>A0A3C1KHH1</accession>
<dbReference type="AlphaFoldDB" id="A0A3C1KHH1"/>
<organism evidence="2 3">
    <name type="scientific">Microbacterium ginsengisoli</name>
    <dbReference type="NCBI Taxonomy" id="400772"/>
    <lineage>
        <taxon>Bacteria</taxon>
        <taxon>Bacillati</taxon>
        <taxon>Actinomycetota</taxon>
        <taxon>Actinomycetes</taxon>
        <taxon>Micrococcales</taxon>
        <taxon>Microbacteriaceae</taxon>
        <taxon>Microbacterium</taxon>
    </lineage>
</organism>
<feature type="compositionally biased region" description="Polar residues" evidence="1">
    <location>
        <begin position="16"/>
        <end position="26"/>
    </location>
</feature>
<evidence type="ECO:0000313" key="2">
    <source>
        <dbReference type="EMBL" id="HAN26051.1"/>
    </source>
</evidence>
<feature type="region of interest" description="Disordered" evidence="1">
    <location>
        <begin position="1"/>
        <end position="30"/>
    </location>
</feature>
<name>A0A3C1KHH1_9MICO</name>
<comment type="caution">
    <text evidence="2">The sequence shown here is derived from an EMBL/GenBank/DDBJ whole genome shotgun (WGS) entry which is preliminary data.</text>
</comment>
<proteinExistence type="predicted"/>
<protein>
    <submittedName>
        <fullName evidence="2">Uncharacterized protein</fullName>
    </submittedName>
</protein>